<proteinExistence type="predicted"/>
<dbReference type="RefSeq" id="WP_221048033.1">
    <property type="nucleotide sequence ID" value="NZ_AP019782.1"/>
</dbReference>
<evidence type="ECO:0000313" key="1">
    <source>
        <dbReference type="EMBL" id="BBL69746.1"/>
    </source>
</evidence>
<organism evidence="1 2">
    <name type="scientific">Methylogaea oryzae</name>
    <dbReference type="NCBI Taxonomy" id="1295382"/>
    <lineage>
        <taxon>Bacteria</taxon>
        <taxon>Pseudomonadati</taxon>
        <taxon>Pseudomonadota</taxon>
        <taxon>Gammaproteobacteria</taxon>
        <taxon>Methylococcales</taxon>
        <taxon>Methylococcaceae</taxon>
        <taxon>Methylogaea</taxon>
    </lineage>
</organism>
<dbReference type="KEGG" id="moz:MoryE10_03520"/>
<accession>A0A8D5AGZ9</accession>
<name>A0A8D5AGZ9_9GAMM</name>
<dbReference type="Proteomes" id="UP000824988">
    <property type="component" value="Chromosome"/>
</dbReference>
<dbReference type="AlphaFoldDB" id="A0A8D5AGZ9"/>
<sequence>MWTRFWDSHSGGGQKLGAQVIWIEACEDDAIDLFLQFFGRNPVLSECNELDCCGADYWIEEFEHADIEPGHWVVTVDDIDRHKERLKDAPMSNETADEIAKREACDALCNALAAELFEKDHGS</sequence>
<gene>
    <name evidence="1" type="ORF">MoryE10_03520</name>
</gene>
<protein>
    <submittedName>
        <fullName evidence="1">Uncharacterized protein</fullName>
    </submittedName>
</protein>
<dbReference type="EMBL" id="AP019782">
    <property type="protein sequence ID" value="BBL69746.1"/>
    <property type="molecule type" value="Genomic_DNA"/>
</dbReference>
<reference evidence="1" key="1">
    <citation type="submission" date="2019-06" db="EMBL/GenBank/DDBJ databases">
        <title>Complete genome sequence of Methylogaea oryzae strain JCM16910.</title>
        <authorList>
            <person name="Asakawa S."/>
        </authorList>
    </citation>
    <scope>NUCLEOTIDE SEQUENCE</scope>
    <source>
        <strain evidence="1">E10</strain>
    </source>
</reference>
<evidence type="ECO:0000313" key="2">
    <source>
        <dbReference type="Proteomes" id="UP000824988"/>
    </source>
</evidence>
<keyword evidence="2" id="KW-1185">Reference proteome</keyword>